<protein>
    <recommendedName>
        <fullName evidence="2">Ankyrin repeat protein</fullName>
    </recommendedName>
</protein>
<dbReference type="SUPFAM" id="SSF48403">
    <property type="entry name" value="Ankyrin repeat"/>
    <property type="match status" value="1"/>
</dbReference>
<dbReference type="PANTHER" id="PTHR46586:SF3">
    <property type="entry name" value="ANKYRIN REPEAT-CONTAINING PROTEIN"/>
    <property type="match status" value="1"/>
</dbReference>
<dbReference type="SMART" id="SM00248">
    <property type="entry name" value="ANK"/>
    <property type="match status" value="6"/>
</dbReference>
<evidence type="ECO:0000313" key="1">
    <source>
        <dbReference type="EMBL" id="AYV80932.1"/>
    </source>
</evidence>
<evidence type="ECO:0008006" key="2">
    <source>
        <dbReference type="Google" id="ProtNLM"/>
    </source>
</evidence>
<sequence>MDGEFIKCCIGGDLVKAQFLYSTQKQKIDIHFCNDISFLQSCTNGHLPIAQWLYSLGGVDLKTNYYVPFRSSCANGHLHVAKWLFDLGIMNMNELKYDALIKACSCENEEKGLLVVQWLYTYSLPGINPLLQYDAFEHACRSNNIKIAQWLYEQGDINIHTISDYLFKLICHDGNYTVALWLYSLGYINIHSDNDNVFIWSCEGGNLDLIQWLYSFGGINIHVLEDSPFRKSCEEGHLAIAQWLYGFGNVDIHAMNENAFVSSVGNGHIDVSKWLYSFGSINIHIDFDKALESCCRGKHDEMITWLLTLDQYPNDIINKYARIYPPDIVGIIYRQGYKATSIKLKKKYSIYIKKQIKYYKFLIRLMGRTVVRYYQTCEKRYQYLGDGYQASHKSFNLLRRI</sequence>
<accession>A0A3G5A167</accession>
<dbReference type="EMBL" id="MK072252">
    <property type="protein sequence ID" value="AYV80932.1"/>
    <property type="molecule type" value="Genomic_DNA"/>
</dbReference>
<dbReference type="InterPro" id="IPR052050">
    <property type="entry name" value="SecEffector_AnkRepeat"/>
</dbReference>
<organism evidence="1">
    <name type="scientific">Harvfovirus sp</name>
    <dbReference type="NCBI Taxonomy" id="2487768"/>
    <lineage>
        <taxon>Viruses</taxon>
        <taxon>Varidnaviria</taxon>
        <taxon>Bamfordvirae</taxon>
        <taxon>Nucleocytoviricota</taxon>
        <taxon>Megaviricetes</taxon>
        <taxon>Imitervirales</taxon>
        <taxon>Mimiviridae</taxon>
        <taxon>Klosneuvirinae</taxon>
    </lineage>
</organism>
<dbReference type="InterPro" id="IPR002110">
    <property type="entry name" value="Ankyrin_rpt"/>
</dbReference>
<dbReference type="PANTHER" id="PTHR46586">
    <property type="entry name" value="ANKYRIN REPEAT-CONTAINING PROTEIN"/>
    <property type="match status" value="1"/>
</dbReference>
<reference evidence="1" key="1">
    <citation type="submission" date="2018-10" db="EMBL/GenBank/DDBJ databases">
        <title>Hidden diversity of soil giant viruses.</title>
        <authorList>
            <person name="Schulz F."/>
            <person name="Alteio L."/>
            <person name="Goudeau D."/>
            <person name="Ryan E.M."/>
            <person name="Malmstrom R.R."/>
            <person name="Blanchard J."/>
            <person name="Woyke T."/>
        </authorList>
    </citation>
    <scope>NUCLEOTIDE SEQUENCE</scope>
    <source>
        <strain evidence="1">HAV1</strain>
    </source>
</reference>
<dbReference type="Gene3D" id="1.25.40.20">
    <property type="entry name" value="Ankyrin repeat-containing domain"/>
    <property type="match status" value="3"/>
</dbReference>
<proteinExistence type="predicted"/>
<gene>
    <name evidence="1" type="ORF">Harvfovirus10_30</name>
</gene>
<name>A0A3G5A167_9VIRU</name>
<dbReference type="InterPro" id="IPR036770">
    <property type="entry name" value="Ankyrin_rpt-contain_sf"/>
</dbReference>